<keyword evidence="2" id="KW-1133">Transmembrane helix</keyword>
<protein>
    <submittedName>
        <fullName evidence="3">Uncharacterized protein</fullName>
    </submittedName>
</protein>
<keyword evidence="4" id="KW-1185">Reference proteome</keyword>
<gene>
    <name evidence="3" type="ORF">C467_12262</name>
</gene>
<dbReference type="GeneID" id="72714397"/>
<feature type="transmembrane region" description="Helical" evidence="2">
    <location>
        <begin position="340"/>
        <end position="360"/>
    </location>
</feature>
<comment type="caution">
    <text evidence="3">The sequence shown here is derived from an EMBL/GenBank/DDBJ whole genome shotgun (WGS) entry which is preliminary data.</text>
</comment>
<feature type="transmembrane region" description="Helical" evidence="2">
    <location>
        <begin position="266"/>
        <end position="286"/>
    </location>
</feature>
<dbReference type="EMBL" id="AOJO01000056">
    <property type="protein sequence ID" value="ELZ54026.1"/>
    <property type="molecule type" value="Genomic_DNA"/>
</dbReference>
<evidence type="ECO:0000256" key="2">
    <source>
        <dbReference type="SAM" id="Phobius"/>
    </source>
</evidence>
<evidence type="ECO:0000256" key="1">
    <source>
        <dbReference type="SAM" id="MobiDB-lite"/>
    </source>
</evidence>
<feature type="compositionally biased region" description="Gly residues" evidence="1">
    <location>
        <begin position="156"/>
        <end position="216"/>
    </location>
</feature>
<feature type="transmembrane region" description="Helical" evidence="2">
    <location>
        <begin position="311"/>
        <end position="334"/>
    </location>
</feature>
<name>M0F1V7_9EURY</name>
<dbReference type="OrthoDB" id="222566at2157"/>
<dbReference type="PATRIC" id="fig|1227481.4.peg.2422"/>
<reference evidence="3 4" key="1">
    <citation type="journal article" date="2014" name="PLoS Genet.">
        <title>Phylogenetically driven sequencing of extremely halophilic archaea reveals strategies for static and dynamic osmo-response.</title>
        <authorList>
            <person name="Becker E.A."/>
            <person name="Seitzer P.M."/>
            <person name="Tritt A."/>
            <person name="Larsen D."/>
            <person name="Krusor M."/>
            <person name="Yao A.I."/>
            <person name="Wu D."/>
            <person name="Madern D."/>
            <person name="Eisen J.A."/>
            <person name="Darling A.E."/>
            <person name="Facciotti M.T."/>
        </authorList>
    </citation>
    <scope>NUCLEOTIDE SEQUENCE [LARGE SCALE GENOMIC DNA]</scope>
    <source>
        <strain evidence="3 4">ATCC 700873</strain>
    </source>
</reference>
<evidence type="ECO:0000313" key="3">
    <source>
        <dbReference type="EMBL" id="ELZ54026.1"/>
    </source>
</evidence>
<feature type="compositionally biased region" description="Acidic residues" evidence="1">
    <location>
        <begin position="242"/>
        <end position="255"/>
    </location>
</feature>
<feature type="compositionally biased region" description="Acidic residues" evidence="1">
    <location>
        <begin position="217"/>
        <end position="227"/>
    </location>
</feature>
<dbReference type="RefSeq" id="WP_008585678.1">
    <property type="nucleotide sequence ID" value="NZ_AOJO01000056.1"/>
</dbReference>
<keyword evidence="2" id="KW-0472">Membrane</keyword>
<evidence type="ECO:0000313" key="4">
    <source>
        <dbReference type="Proteomes" id="UP000011689"/>
    </source>
</evidence>
<sequence>MNRATVVVLALVVLLSGATATAAAFTGGDEVAPGSEVYLDAADSENGEEYVRFDGNDEVRLEFDALPPGSQTRVDDLFVVGFGGYEDGDSTTTVQLESTDDRITVERMDTGESFGSGEVTLKPGESVTFGATVSTDQRSFSGTIELQVDTPDEGGDSGGGGTGGGGGGTGDGGGGTGGDGSGGSAGAGSGGDDGGNGGDGGDQTEGDGGGDAGGETGDADGSDEPSETDSGTDGGGTGGTDDTADEAAGAEETEPIAEPAGGQFDLLPVGWSLFAGFLAGLTNYLVQTRIKDVVPALKTGRERRRARVRSILVREAVVMLAVIALTVLVAGALSSAGITGITQLVATLGFSAIAGGISGARELPKI</sequence>
<proteinExistence type="predicted"/>
<accession>M0F1V7</accession>
<dbReference type="Proteomes" id="UP000011689">
    <property type="component" value="Unassembled WGS sequence"/>
</dbReference>
<dbReference type="AlphaFoldDB" id="M0F1V7"/>
<keyword evidence="2" id="KW-0812">Transmembrane</keyword>
<organism evidence="3 4">
    <name type="scientific">Halorubrum hochstenium ATCC 700873</name>
    <dbReference type="NCBI Taxonomy" id="1227481"/>
    <lineage>
        <taxon>Archaea</taxon>
        <taxon>Methanobacteriati</taxon>
        <taxon>Methanobacteriota</taxon>
        <taxon>Stenosarchaea group</taxon>
        <taxon>Halobacteria</taxon>
        <taxon>Halobacteriales</taxon>
        <taxon>Haloferacaceae</taxon>
        <taxon>Halorubrum</taxon>
    </lineage>
</organism>
<feature type="region of interest" description="Disordered" evidence="1">
    <location>
        <begin position="147"/>
        <end position="261"/>
    </location>
</feature>